<evidence type="ECO:0000313" key="2">
    <source>
        <dbReference type="EMBL" id="MBB5771019.1"/>
    </source>
</evidence>
<dbReference type="RefSeq" id="WP_184278589.1">
    <property type="nucleotide sequence ID" value="NZ_JACHLJ010000001.1"/>
</dbReference>
<feature type="signal peptide" evidence="1">
    <location>
        <begin position="1"/>
        <end position="29"/>
    </location>
</feature>
<gene>
    <name evidence="2" type="ORF">HNP47_000988</name>
</gene>
<evidence type="ECO:0000313" key="3">
    <source>
        <dbReference type="Proteomes" id="UP000556201"/>
    </source>
</evidence>
<dbReference type="AlphaFoldDB" id="A0A7W9FSY9"/>
<sequence length="179" mass="19031">MARSDGKHAKKIAVLSVASVIFASNQALAQQGLSSLGSDLVGAVTQCTTIAADAARLACFDAAAARLAAAGEVAIVSRQDVEQNQRRLFGFNVTGLNPFSGSGRSEELQSITATMTSARNLGRGEWSITLDDGSVWRKTDGVDVLFSANRQNPVTVRRAALGSYMMKVANDPPFRVRRE</sequence>
<keyword evidence="1" id="KW-0732">Signal</keyword>
<dbReference type="Proteomes" id="UP000556201">
    <property type="component" value="Unassembled WGS sequence"/>
</dbReference>
<accession>A0A7W9FSY9</accession>
<name>A0A7W9FSY9_BREVE</name>
<proteinExistence type="predicted"/>
<protein>
    <submittedName>
        <fullName evidence="2">Uncharacterized protein</fullName>
    </submittedName>
</protein>
<evidence type="ECO:0000256" key="1">
    <source>
        <dbReference type="SAM" id="SignalP"/>
    </source>
</evidence>
<comment type="caution">
    <text evidence="2">The sequence shown here is derived from an EMBL/GenBank/DDBJ whole genome shotgun (WGS) entry which is preliminary data.</text>
</comment>
<reference evidence="2 3" key="1">
    <citation type="submission" date="2020-08" db="EMBL/GenBank/DDBJ databases">
        <title>Functional genomics of gut bacteria from endangered species of beetles.</title>
        <authorList>
            <person name="Carlos-Shanley C."/>
        </authorList>
    </citation>
    <scope>NUCLEOTIDE SEQUENCE [LARGE SCALE GENOMIC DNA]</scope>
    <source>
        <strain evidence="2 3">S00192</strain>
    </source>
</reference>
<organism evidence="2 3">
    <name type="scientific">Brevundimonas vesicularis</name>
    <name type="common">Pseudomonas vesicularis</name>
    <dbReference type="NCBI Taxonomy" id="41276"/>
    <lineage>
        <taxon>Bacteria</taxon>
        <taxon>Pseudomonadati</taxon>
        <taxon>Pseudomonadota</taxon>
        <taxon>Alphaproteobacteria</taxon>
        <taxon>Caulobacterales</taxon>
        <taxon>Caulobacteraceae</taxon>
        <taxon>Brevundimonas</taxon>
    </lineage>
</organism>
<dbReference type="EMBL" id="JACHLJ010000001">
    <property type="protein sequence ID" value="MBB5771019.1"/>
    <property type="molecule type" value="Genomic_DNA"/>
</dbReference>
<feature type="chain" id="PRO_5031432362" evidence="1">
    <location>
        <begin position="30"/>
        <end position="179"/>
    </location>
</feature>